<evidence type="ECO:0000256" key="7">
    <source>
        <dbReference type="ARBA" id="ARBA00023136"/>
    </source>
</evidence>
<dbReference type="PANTHER" id="PTHR30309">
    <property type="entry name" value="INNER MEMBRANE PROTEIN YGIH"/>
    <property type="match status" value="1"/>
</dbReference>
<comment type="catalytic activity">
    <reaction evidence="10">
        <text>an acyl phosphate + sn-glycerol 3-phosphate = a 1-acyl-sn-glycero-3-phosphate + phosphate</text>
        <dbReference type="Rhea" id="RHEA:34075"/>
        <dbReference type="ChEBI" id="CHEBI:43474"/>
        <dbReference type="ChEBI" id="CHEBI:57597"/>
        <dbReference type="ChEBI" id="CHEBI:57970"/>
        <dbReference type="ChEBI" id="CHEBI:59918"/>
        <dbReference type="EC" id="2.3.1.275"/>
    </reaction>
</comment>
<keyword evidence="9 10" id="KW-1208">Phospholipid metabolism</keyword>
<feature type="transmembrane region" description="Helical" evidence="10">
    <location>
        <begin position="177"/>
        <end position="194"/>
    </location>
</feature>
<proteinExistence type="inferred from homology"/>
<feature type="transmembrane region" description="Helical" evidence="10">
    <location>
        <begin position="54"/>
        <end position="75"/>
    </location>
</feature>
<comment type="subunit">
    <text evidence="10">Probably interacts with PlsX.</text>
</comment>
<keyword evidence="12" id="KW-1185">Reference proteome</keyword>
<sequence>MTARVLCLIIGYCFGLFQTGYFYGKRRGVDIRTMGSGNAGTTNALRSLGLKAGLVTMAGDILKCILAVLVTWLVFRNAYPELVPLLKMYTAAGVVLGHDYPFYLHFKGGKGVAATAGIVIAFGDIRLIVVVIGLFFVIFFTTHIVSLASLLAYTAFCVGIWIFTLMGDYGLTGGPRAELLVLVTALTVLAYYGHRGNIHRLAHRNERKTYLRRKEEEKGRH</sequence>
<evidence type="ECO:0000256" key="5">
    <source>
        <dbReference type="ARBA" id="ARBA00022989"/>
    </source>
</evidence>
<reference evidence="11 12" key="1">
    <citation type="submission" date="2019-08" db="EMBL/GenBank/DDBJ databases">
        <title>In-depth cultivation of the pig gut microbiome towards novel bacterial diversity and tailored functional studies.</title>
        <authorList>
            <person name="Wylensek D."/>
            <person name="Hitch T.C.A."/>
            <person name="Clavel T."/>
        </authorList>
    </citation>
    <scope>NUCLEOTIDE SEQUENCE [LARGE SCALE GENOMIC DNA]</scope>
    <source>
        <strain evidence="11 12">Oil+RF-744-WCA-WT-13</strain>
    </source>
</reference>
<comment type="subcellular location">
    <subcellularLocation>
        <location evidence="10">Cell membrane</location>
        <topology evidence="10">Multi-pass membrane protein</topology>
    </subcellularLocation>
</comment>
<dbReference type="AlphaFoldDB" id="A0A7X2P9T0"/>
<dbReference type="NCBIfam" id="TIGR00023">
    <property type="entry name" value="glycerol-3-phosphate 1-O-acyltransferase PlsY"/>
    <property type="match status" value="1"/>
</dbReference>
<dbReference type="EC" id="2.3.1.275" evidence="10"/>
<gene>
    <name evidence="10 11" type="primary">plsY</name>
    <name evidence="11" type="ORF">FYJ60_10995</name>
</gene>
<protein>
    <recommendedName>
        <fullName evidence="10">Glycerol-3-phosphate acyltransferase</fullName>
    </recommendedName>
    <alternativeName>
        <fullName evidence="10">Acyl-PO4 G3P acyltransferase</fullName>
    </alternativeName>
    <alternativeName>
        <fullName evidence="10">Acyl-phosphate--glycerol-3-phosphate acyltransferase</fullName>
    </alternativeName>
    <alternativeName>
        <fullName evidence="10">G3P acyltransferase</fullName>
        <shortName evidence="10">GPAT</shortName>
        <ecNumber evidence="10">2.3.1.275</ecNumber>
    </alternativeName>
    <alternativeName>
        <fullName evidence="10">Lysophosphatidic acid synthase</fullName>
        <shortName evidence="10">LPA synthase</shortName>
    </alternativeName>
</protein>
<dbReference type="Proteomes" id="UP000466864">
    <property type="component" value="Unassembled WGS sequence"/>
</dbReference>
<evidence type="ECO:0000313" key="12">
    <source>
        <dbReference type="Proteomes" id="UP000466864"/>
    </source>
</evidence>
<evidence type="ECO:0000313" key="11">
    <source>
        <dbReference type="EMBL" id="MST82834.1"/>
    </source>
</evidence>
<dbReference type="GO" id="GO:0005886">
    <property type="term" value="C:plasma membrane"/>
    <property type="evidence" value="ECO:0007669"/>
    <property type="project" value="UniProtKB-SubCell"/>
</dbReference>
<keyword evidence="7 10" id="KW-0472">Membrane</keyword>
<keyword evidence="2 10" id="KW-0444">Lipid biosynthesis</keyword>
<dbReference type="HAMAP" id="MF_01043">
    <property type="entry name" value="PlsY"/>
    <property type="match status" value="1"/>
</dbReference>
<organism evidence="11 12">
    <name type="scientific">Bilifractor porci</name>
    <dbReference type="NCBI Taxonomy" id="2606636"/>
    <lineage>
        <taxon>Bacteria</taxon>
        <taxon>Bacillati</taxon>
        <taxon>Bacillota</taxon>
        <taxon>Clostridia</taxon>
        <taxon>Lachnospirales</taxon>
        <taxon>Lachnospiraceae</taxon>
        <taxon>Bilifractor</taxon>
    </lineage>
</organism>
<dbReference type="UniPathway" id="UPA00085"/>
<evidence type="ECO:0000256" key="1">
    <source>
        <dbReference type="ARBA" id="ARBA00022475"/>
    </source>
</evidence>
<evidence type="ECO:0000256" key="9">
    <source>
        <dbReference type="ARBA" id="ARBA00023264"/>
    </source>
</evidence>
<comment type="pathway">
    <text evidence="10">Lipid metabolism; phospholipid metabolism.</text>
</comment>
<keyword evidence="6 10" id="KW-0443">Lipid metabolism</keyword>
<dbReference type="EMBL" id="VUMV01000009">
    <property type="protein sequence ID" value="MST82834.1"/>
    <property type="molecule type" value="Genomic_DNA"/>
</dbReference>
<feature type="transmembrane region" description="Helical" evidence="10">
    <location>
        <begin position="147"/>
        <end position="165"/>
    </location>
</feature>
<dbReference type="InterPro" id="IPR003811">
    <property type="entry name" value="G3P_acylTferase_PlsY"/>
</dbReference>
<evidence type="ECO:0000256" key="2">
    <source>
        <dbReference type="ARBA" id="ARBA00022516"/>
    </source>
</evidence>
<keyword evidence="1 10" id="KW-1003">Cell membrane</keyword>
<evidence type="ECO:0000256" key="6">
    <source>
        <dbReference type="ARBA" id="ARBA00023098"/>
    </source>
</evidence>
<keyword evidence="11" id="KW-0012">Acyltransferase</keyword>
<name>A0A7X2P9T0_9FIRM</name>
<dbReference type="SMART" id="SM01207">
    <property type="entry name" value="G3P_acyltransf"/>
    <property type="match status" value="1"/>
</dbReference>
<evidence type="ECO:0000256" key="10">
    <source>
        <dbReference type="HAMAP-Rule" id="MF_01043"/>
    </source>
</evidence>
<keyword evidence="8 10" id="KW-0594">Phospholipid biosynthesis</keyword>
<feature type="transmembrane region" description="Helical" evidence="10">
    <location>
        <begin position="112"/>
        <end position="140"/>
    </location>
</feature>
<keyword evidence="5 10" id="KW-1133">Transmembrane helix</keyword>
<accession>A0A7X2P9T0</accession>
<keyword evidence="3 10" id="KW-0808">Transferase</keyword>
<evidence type="ECO:0000256" key="3">
    <source>
        <dbReference type="ARBA" id="ARBA00022679"/>
    </source>
</evidence>
<dbReference type="RefSeq" id="WP_154458737.1">
    <property type="nucleotide sequence ID" value="NZ_VUMV01000009.1"/>
</dbReference>
<comment type="similarity">
    <text evidence="10">Belongs to the PlsY family.</text>
</comment>
<keyword evidence="4 10" id="KW-0812">Transmembrane</keyword>
<evidence type="ECO:0000256" key="8">
    <source>
        <dbReference type="ARBA" id="ARBA00023209"/>
    </source>
</evidence>
<comment type="function">
    <text evidence="10">Catalyzes the transfer of an acyl group from acyl-phosphate (acyl-PO(4)) to glycerol-3-phosphate (G3P) to form lysophosphatidic acid (LPA). This enzyme utilizes acyl-phosphate as fatty acyl donor, but not acyl-CoA or acyl-ACP.</text>
</comment>
<dbReference type="Pfam" id="PF02660">
    <property type="entry name" value="G3P_acyltransf"/>
    <property type="match status" value="1"/>
</dbReference>
<dbReference type="GO" id="GO:0043772">
    <property type="term" value="F:acyl-phosphate glycerol-3-phosphate acyltransferase activity"/>
    <property type="evidence" value="ECO:0007669"/>
    <property type="project" value="UniProtKB-UniRule"/>
</dbReference>
<dbReference type="PANTHER" id="PTHR30309:SF0">
    <property type="entry name" value="GLYCEROL-3-PHOSPHATE ACYLTRANSFERASE-RELATED"/>
    <property type="match status" value="1"/>
</dbReference>
<dbReference type="GO" id="GO:0008654">
    <property type="term" value="P:phospholipid biosynthetic process"/>
    <property type="evidence" value="ECO:0007669"/>
    <property type="project" value="UniProtKB-UniRule"/>
</dbReference>
<evidence type="ECO:0000256" key="4">
    <source>
        <dbReference type="ARBA" id="ARBA00022692"/>
    </source>
</evidence>
<comment type="caution">
    <text evidence="11">The sequence shown here is derived from an EMBL/GenBank/DDBJ whole genome shotgun (WGS) entry which is preliminary data.</text>
</comment>
<feature type="transmembrane region" description="Helical" evidence="10">
    <location>
        <begin position="6"/>
        <end position="24"/>
    </location>
</feature>